<evidence type="ECO:0000256" key="5">
    <source>
        <dbReference type="ARBA" id="ARBA00022692"/>
    </source>
</evidence>
<name>A0A7C9FR61_9BACT</name>
<feature type="coiled-coil region" evidence="8">
    <location>
        <begin position="173"/>
        <end position="222"/>
    </location>
</feature>
<organism evidence="10 11">
    <name type="scientific">Salmonirosea aquatica</name>
    <dbReference type="NCBI Taxonomy" id="2654236"/>
    <lineage>
        <taxon>Bacteria</taxon>
        <taxon>Pseudomonadati</taxon>
        <taxon>Bacteroidota</taxon>
        <taxon>Cytophagia</taxon>
        <taxon>Cytophagales</taxon>
        <taxon>Spirosomataceae</taxon>
        <taxon>Salmonirosea</taxon>
    </lineage>
</organism>
<evidence type="ECO:0000313" key="10">
    <source>
        <dbReference type="EMBL" id="MPR35729.1"/>
    </source>
</evidence>
<dbReference type="Gene3D" id="1.20.1600.10">
    <property type="entry name" value="Outer membrane efflux proteins (OEP)"/>
    <property type="match status" value="1"/>
</dbReference>
<dbReference type="SUPFAM" id="SSF56954">
    <property type="entry name" value="Outer membrane efflux proteins (OEP)"/>
    <property type="match status" value="1"/>
</dbReference>
<evidence type="ECO:0000256" key="3">
    <source>
        <dbReference type="ARBA" id="ARBA00022448"/>
    </source>
</evidence>
<dbReference type="InterPro" id="IPR051906">
    <property type="entry name" value="TolC-like"/>
</dbReference>
<evidence type="ECO:0000256" key="6">
    <source>
        <dbReference type="ARBA" id="ARBA00023136"/>
    </source>
</evidence>
<reference evidence="10 11" key="1">
    <citation type="submission" date="2019-10" db="EMBL/GenBank/DDBJ databases">
        <title>Draft Genome Sequence of Cytophagaceae sp. SJW1-29.</title>
        <authorList>
            <person name="Choi A."/>
        </authorList>
    </citation>
    <scope>NUCLEOTIDE SEQUENCE [LARGE SCALE GENOMIC DNA]</scope>
    <source>
        <strain evidence="10 11">SJW1-29</strain>
    </source>
</reference>
<dbReference type="RefSeq" id="WP_152763037.1">
    <property type="nucleotide sequence ID" value="NZ_WHLY01000002.1"/>
</dbReference>
<keyword evidence="8" id="KW-0175">Coiled coil</keyword>
<sequence>MSINKRNGIAVLLVLLSVVQLHAQAPVSLTVGEAVQMSLKNSKSLKLSQSNVDLAVLNTRQIKDSQLPSFSVSGSYLRLNSPNVSLKLGQQAPSNGETPPAEPGTRDIHVNQAMYGMASAALPLFAGFKFKYSLEASKYLEQAAKLDVEHDREAVIQNTVAAYGNLYKARKAVELVQESLKREQERVAQFTNREQNGLLARNDLMKAKLQESNAELALLDAENDLKVTTVNMDLMLGLPENTDIIPDAASFAVLAEAGTVADWEQKAIQYRKDLTANGIRQKAANDNIKIAKADKYPSLALTGGYVALSIPGLATIPNAMNAGLGVKYDVASLWKSKTKIEQARTQVSQLQTAESMLLDQVHVEVNTAYYNYVLSVRKIDVYAKAVEQADENYRITKNKYDNSLVTTTELLDADVAQVQSRINYEAAKADALVAYKKLEQVSGLIQ</sequence>
<evidence type="ECO:0000313" key="11">
    <source>
        <dbReference type="Proteomes" id="UP000479293"/>
    </source>
</evidence>
<keyword evidence="7" id="KW-0998">Cell outer membrane</keyword>
<keyword evidence="11" id="KW-1185">Reference proteome</keyword>
<evidence type="ECO:0000256" key="9">
    <source>
        <dbReference type="SAM" id="SignalP"/>
    </source>
</evidence>
<dbReference type="GO" id="GO:0015288">
    <property type="term" value="F:porin activity"/>
    <property type="evidence" value="ECO:0007669"/>
    <property type="project" value="TreeGrafter"/>
</dbReference>
<keyword evidence="3" id="KW-0813">Transport</keyword>
<feature type="signal peptide" evidence="9">
    <location>
        <begin position="1"/>
        <end position="23"/>
    </location>
</feature>
<feature type="chain" id="PRO_5028890155" evidence="9">
    <location>
        <begin position="24"/>
        <end position="446"/>
    </location>
</feature>
<dbReference type="Pfam" id="PF02321">
    <property type="entry name" value="OEP"/>
    <property type="match status" value="2"/>
</dbReference>
<proteinExistence type="inferred from homology"/>
<evidence type="ECO:0000256" key="8">
    <source>
        <dbReference type="SAM" id="Coils"/>
    </source>
</evidence>
<evidence type="ECO:0000256" key="2">
    <source>
        <dbReference type="ARBA" id="ARBA00007613"/>
    </source>
</evidence>
<comment type="subcellular location">
    <subcellularLocation>
        <location evidence="1">Cell outer membrane</location>
    </subcellularLocation>
</comment>
<dbReference type="AlphaFoldDB" id="A0A7C9FR61"/>
<dbReference type="GO" id="GO:0015562">
    <property type="term" value="F:efflux transmembrane transporter activity"/>
    <property type="evidence" value="ECO:0007669"/>
    <property type="project" value="InterPro"/>
</dbReference>
<dbReference type="GO" id="GO:1990281">
    <property type="term" value="C:efflux pump complex"/>
    <property type="evidence" value="ECO:0007669"/>
    <property type="project" value="TreeGrafter"/>
</dbReference>
<comment type="caution">
    <text evidence="10">The sequence shown here is derived from an EMBL/GenBank/DDBJ whole genome shotgun (WGS) entry which is preliminary data.</text>
</comment>
<evidence type="ECO:0000256" key="1">
    <source>
        <dbReference type="ARBA" id="ARBA00004442"/>
    </source>
</evidence>
<evidence type="ECO:0000256" key="4">
    <source>
        <dbReference type="ARBA" id="ARBA00022452"/>
    </source>
</evidence>
<dbReference type="PANTHER" id="PTHR30026:SF20">
    <property type="entry name" value="OUTER MEMBRANE PROTEIN TOLC"/>
    <property type="match status" value="1"/>
</dbReference>
<dbReference type="GO" id="GO:0009279">
    <property type="term" value="C:cell outer membrane"/>
    <property type="evidence" value="ECO:0007669"/>
    <property type="project" value="UniProtKB-SubCell"/>
</dbReference>
<dbReference type="EMBL" id="WHLY01000002">
    <property type="protein sequence ID" value="MPR35729.1"/>
    <property type="molecule type" value="Genomic_DNA"/>
</dbReference>
<protein>
    <submittedName>
        <fullName evidence="10">TolC family protein</fullName>
    </submittedName>
</protein>
<dbReference type="PANTHER" id="PTHR30026">
    <property type="entry name" value="OUTER MEMBRANE PROTEIN TOLC"/>
    <property type="match status" value="1"/>
</dbReference>
<keyword evidence="6" id="KW-0472">Membrane</keyword>
<gene>
    <name evidence="10" type="ORF">GBK04_20830</name>
</gene>
<accession>A0A7C9FR61</accession>
<keyword evidence="9" id="KW-0732">Signal</keyword>
<keyword evidence="4" id="KW-1134">Transmembrane beta strand</keyword>
<evidence type="ECO:0000256" key="7">
    <source>
        <dbReference type="ARBA" id="ARBA00023237"/>
    </source>
</evidence>
<keyword evidence="5" id="KW-0812">Transmembrane</keyword>
<dbReference type="Proteomes" id="UP000479293">
    <property type="component" value="Unassembled WGS sequence"/>
</dbReference>
<dbReference type="InterPro" id="IPR003423">
    <property type="entry name" value="OMP_efflux"/>
</dbReference>
<comment type="similarity">
    <text evidence="2">Belongs to the outer membrane factor (OMF) (TC 1.B.17) family.</text>
</comment>